<name>A0ABD6EH10_9BILA</name>
<evidence type="ECO:0000313" key="3">
    <source>
        <dbReference type="EMBL" id="MFH4979203.1"/>
    </source>
</evidence>
<evidence type="ECO:0000259" key="2">
    <source>
        <dbReference type="Pfam" id="PF09311"/>
    </source>
</evidence>
<sequence>MMSIVNDCEKTSDLGESAITSDDANIVTFNEKDSTIENSPEERCSSQGSTEMIAPQKLSCEMCHNYETTLTKLQETERELKEKLAAAQHLADRYQTELSGERVYRNELESKMTTLSMEAEADRKKAFRENDELSKKLERVEKRLEKLKEEQNNKLDILKEQFSEMDRNMQYLSRKYIVRFVF</sequence>
<feature type="coiled-coil region" evidence="1">
    <location>
        <begin position="63"/>
        <end position="168"/>
    </location>
</feature>
<dbReference type="Pfam" id="PF09311">
    <property type="entry name" value="Rab5-bind"/>
    <property type="match status" value="1"/>
</dbReference>
<keyword evidence="4" id="KW-1185">Reference proteome</keyword>
<comment type="caution">
    <text evidence="3">The sequence shown here is derived from an EMBL/GenBank/DDBJ whole genome shotgun (WGS) entry which is preliminary data.</text>
</comment>
<keyword evidence="1" id="KW-0175">Coiled coil</keyword>
<reference evidence="3 4" key="1">
    <citation type="submission" date="2024-08" db="EMBL/GenBank/DDBJ databases">
        <title>Gnathostoma spinigerum genome.</title>
        <authorList>
            <person name="Gonzalez-Bertolin B."/>
            <person name="Monzon S."/>
            <person name="Zaballos A."/>
            <person name="Jimenez P."/>
            <person name="Dekumyoy P."/>
            <person name="Varona S."/>
            <person name="Cuesta I."/>
            <person name="Sumanam S."/>
            <person name="Adisakwattana P."/>
            <person name="Gasser R.B."/>
            <person name="Hernandez-Gonzalez A."/>
            <person name="Young N.D."/>
            <person name="Perteguer M.J."/>
        </authorList>
    </citation>
    <scope>NUCLEOTIDE SEQUENCE [LARGE SCALE GENOMIC DNA]</scope>
    <source>
        <strain evidence="3">AL3</strain>
        <tissue evidence="3">Liver</tissue>
    </source>
</reference>
<dbReference type="EMBL" id="JBGFUD010003950">
    <property type="protein sequence ID" value="MFH4979203.1"/>
    <property type="molecule type" value="Genomic_DNA"/>
</dbReference>
<gene>
    <name evidence="3" type="ORF">AB6A40_005912</name>
</gene>
<organism evidence="3 4">
    <name type="scientific">Gnathostoma spinigerum</name>
    <dbReference type="NCBI Taxonomy" id="75299"/>
    <lineage>
        <taxon>Eukaryota</taxon>
        <taxon>Metazoa</taxon>
        <taxon>Ecdysozoa</taxon>
        <taxon>Nematoda</taxon>
        <taxon>Chromadorea</taxon>
        <taxon>Rhabditida</taxon>
        <taxon>Spirurina</taxon>
        <taxon>Gnathostomatomorpha</taxon>
        <taxon>Gnathostomatoidea</taxon>
        <taxon>Gnathostomatidae</taxon>
        <taxon>Gnathostoma</taxon>
    </lineage>
</organism>
<dbReference type="Proteomes" id="UP001608902">
    <property type="component" value="Unassembled WGS sequence"/>
</dbReference>
<evidence type="ECO:0000256" key="1">
    <source>
        <dbReference type="SAM" id="Coils"/>
    </source>
</evidence>
<proteinExistence type="predicted"/>
<accession>A0ABD6EH10</accession>
<dbReference type="AlphaFoldDB" id="A0ABD6EH10"/>
<dbReference type="InterPro" id="IPR015390">
    <property type="entry name" value="Rabaptin_Rab5-bd_dom"/>
</dbReference>
<protein>
    <recommendedName>
        <fullName evidence="2">Rabaptin GTPase-Rab5 binding domain-containing protein</fullName>
    </recommendedName>
</protein>
<evidence type="ECO:0000313" key="4">
    <source>
        <dbReference type="Proteomes" id="UP001608902"/>
    </source>
</evidence>
<feature type="domain" description="Rabaptin GTPase-Rab5 binding" evidence="2">
    <location>
        <begin position="60"/>
        <end position="176"/>
    </location>
</feature>